<organism evidence="3 4">
    <name type="scientific">Portunus trituberculatus</name>
    <name type="common">Swimming crab</name>
    <name type="synonym">Neptunus trituberculatus</name>
    <dbReference type="NCBI Taxonomy" id="210409"/>
    <lineage>
        <taxon>Eukaryota</taxon>
        <taxon>Metazoa</taxon>
        <taxon>Ecdysozoa</taxon>
        <taxon>Arthropoda</taxon>
        <taxon>Crustacea</taxon>
        <taxon>Multicrustacea</taxon>
        <taxon>Malacostraca</taxon>
        <taxon>Eumalacostraca</taxon>
        <taxon>Eucarida</taxon>
        <taxon>Decapoda</taxon>
        <taxon>Pleocyemata</taxon>
        <taxon>Brachyura</taxon>
        <taxon>Eubrachyura</taxon>
        <taxon>Portunoidea</taxon>
        <taxon>Portunidae</taxon>
        <taxon>Portuninae</taxon>
        <taxon>Portunus</taxon>
    </lineage>
</organism>
<dbReference type="Proteomes" id="UP000324222">
    <property type="component" value="Unassembled WGS sequence"/>
</dbReference>
<feature type="region of interest" description="Disordered" evidence="2">
    <location>
        <begin position="279"/>
        <end position="310"/>
    </location>
</feature>
<evidence type="ECO:0000313" key="3">
    <source>
        <dbReference type="EMBL" id="MPC50987.1"/>
    </source>
</evidence>
<keyword evidence="1" id="KW-0175">Coiled coil</keyword>
<feature type="compositionally biased region" description="Acidic residues" evidence="2">
    <location>
        <begin position="690"/>
        <end position="699"/>
    </location>
</feature>
<feature type="coiled-coil region" evidence="1">
    <location>
        <begin position="120"/>
        <end position="154"/>
    </location>
</feature>
<dbReference type="EMBL" id="VSRR010009862">
    <property type="protein sequence ID" value="MPC50987.1"/>
    <property type="molecule type" value="Genomic_DNA"/>
</dbReference>
<feature type="compositionally biased region" description="Gly residues" evidence="2">
    <location>
        <begin position="33"/>
        <end position="43"/>
    </location>
</feature>
<dbReference type="AlphaFoldDB" id="A0A5B7G071"/>
<comment type="caution">
    <text evidence="3">The sequence shown here is derived from an EMBL/GenBank/DDBJ whole genome shotgun (WGS) entry which is preliminary data.</text>
</comment>
<feature type="region of interest" description="Disordered" evidence="2">
    <location>
        <begin position="491"/>
        <end position="738"/>
    </location>
</feature>
<proteinExistence type="predicted"/>
<dbReference type="OrthoDB" id="78308at2759"/>
<name>A0A5B7G071_PORTR</name>
<keyword evidence="4" id="KW-1185">Reference proteome</keyword>
<accession>A0A5B7G071</accession>
<evidence type="ECO:0000256" key="2">
    <source>
        <dbReference type="SAM" id="MobiDB-lite"/>
    </source>
</evidence>
<feature type="compositionally biased region" description="Polar residues" evidence="2">
    <location>
        <begin position="513"/>
        <end position="524"/>
    </location>
</feature>
<feature type="compositionally biased region" description="Low complexity" evidence="2">
    <location>
        <begin position="603"/>
        <end position="612"/>
    </location>
</feature>
<evidence type="ECO:0000256" key="1">
    <source>
        <dbReference type="SAM" id="Coils"/>
    </source>
</evidence>
<protein>
    <submittedName>
        <fullName evidence="3">Uncharacterized protein</fullName>
    </submittedName>
</protein>
<feature type="compositionally biased region" description="Basic and acidic residues" evidence="2">
    <location>
        <begin position="495"/>
        <end position="507"/>
    </location>
</feature>
<feature type="compositionally biased region" description="Basic residues" evidence="2">
    <location>
        <begin position="48"/>
        <end position="63"/>
    </location>
</feature>
<reference evidence="3 4" key="1">
    <citation type="submission" date="2019-05" db="EMBL/GenBank/DDBJ databases">
        <title>Another draft genome of Portunus trituberculatus and its Hox gene families provides insights of decapod evolution.</title>
        <authorList>
            <person name="Jeong J.-H."/>
            <person name="Song I."/>
            <person name="Kim S."/>
            <person name="Choi T."/>
            <person name="Kim D."/>
            <person name="Ryu S."/>
            <person name="Kim W."/>
        </authorList>
    </citation>
    <scope>NUCLEOTIDE SEQUENCE [LARGE SCALE GENOMIC DNA]</scope>
    <source>
        <tissue evidence="3">Muscle</tissue>
    </source>
</reference>
<evidence type="ECO:0000313" key="4">
    <source>
        <dbReference type="Proteomes" id="UP000324222"/>
    </source>
</evidence>
<feature type="region of interest" description="Disordered" evidence="2">
    <location>
        <begin position="31"/>
        <end position="72"/>
    </location>
</feature>
<feature type="compositionally biased region" description="Low complexity" evidence="2">
    <location>
        <begin position="714"/>
        <end position="725"/>
    </location>
</feature>
<gene>
    <name evidence="3" type="ORF">E2C01_044823</name>
</gene>
<sequence length="738" mass="82776">MVLVYPPFPNTQYSWLRTSELEEKEEAVLGDGYRQGGKPGYRGSGRIMKTRKGKQVPHVHPSKRPTPPSQLGVPWRVEHRLYERREGLAAGAMVKGYSREWEGGGEAKPLSNEPVPEADIKKMRKKLQLYRKKYQKEREQRKKLEHKLSHIQRQLQGLHTLDEATLTHIEECFLKFHIFLSMMHHSGEDSLSSSSGGVSPSYHLPMEPSKTQTHPDSMLLSGNLSFLPSSTIPIPVVIHQPSSPDSQQQPIPALHTSDCRQGGDGMLEKVVCESKLSNKRKKEKLNATRPEKNFVGQGHTSGSEVQERNDTGVTSEIMISSQSRNVSSSSTHGQLANKEDVGEETMLDRDMDEGVTTKIKNSKCKSEDLSNKGSDSVAYSSPLKEKEIQKRTQFNGNTHQDIGDFKKTAKEQKLIISSSSDYVAVRVESGTKENKGINEEWNNEKTDEHANGIYGKRILSVREDEELETEVQSQELSFLNKVMEIHTPQGLLEGNWHEEEKSEKEMLYLKPESQGSEKSQSPITLKNKISKEGQLLQKTPSSHLYQECPTPNDERAEEPLYQHILDYQESSGSSSPSSQSFSSQSPPSQSPRKAHPIPRCQLPQRSKSPQKQSPKKSRSSRNKPLGIQGNEVSETDDDKMRNLSVWLQGRVQGRGTTSSSSSVSISEHLQHSHTSWTKRKVCQEERAKEEEEEDGEMEELPGGSEIDLSDCEDLSLSGLTLSNTSIPEDVNTGGEEDF</sequence>
<feature type="compositionally biased region" description="Low complexity" evidence="2">
    <location>
        <begin position="568"/>
        <end position="591"/>
    </location>
</feature>